<keyword evidence="1 5" id="KW-0699">rRNA-binding</keyword>
<dbReference type="CDD" id="cd00495">
    <property type="entry name" value="Ribosomal_L25_TL5_CTC"/>
    <property type="match status" value="1"/>
</dbReference>
<dbReference type="Pfam" id="PF01386">
    <property type="entry name" value="Ribosomal_L25p"/>
    <property type="match status" value="1"/>
</dbReference>
<evidence type="ECO:0000259" key="8">
    <source>
        <dbReference type="Pfam" id="PF14693"/>
    </source>
</evidence>
<keyword evidence="10" id="KW-1185">Reference proteome</keyword>
<reference evidence="10" key="1">
    <citation type="journal article" date="2013" name="Stand. Genomic Sci.">
        <title>Complete genome sequence of the halophilic bacterium Spirochaeta africana type strain (Z-7692(T)) from the alkaline Lake Magadi in the East African Rift.</title>
        <authorList>
            <person name="Liolos K."/>
            <person name="Abt B."/>
            <person name="Scheuner C."/>
            <person name="Teshima H."/>
            <person name="Held B."/>
            <person name="Lapidus A."/>
            <person name="Nolan M."/>
            <person name="Lucas S."/>
            <person name="Deshpande S."/>
            <person name="Cheng J.F."/>
            <person name="Tapia R."/>
            <person name="Goodwin L.A."/>
            <person name="Pitluck S."/>
            <person name="Pagani I."/>
            <person name="Ivanova N."/>
            <person name="Mavromatis K."/>
            <person name="Mikhailova N."/>
            <person name="Huntemann M."/>
            <person name="Pati A."/>
            <person name="Chen A."/>
            <person name="Palaniappan K."/>
            <person name="Land M."/>
            <person name="Rohde M."/>
            <person name="Tindall B.J."/>
            <person name="Detter J.C."/>
            <person name="Goker M."/>
            <person name="Bristow J."/>
            <person name="Eisen J.A."/>
            <person name="Markowitz V."/>
            <person name="Hugenholtz P."/>
            <person name="Woyke T."/>
            <person name="Klenk H.P."/>
            <person name="Kyrpides N.C."/>
        </authorList>
    </citation>
    <scope>NUCLEOTIDE SEQUENCE</scope>
    <source>
        <strain evidence="10">ATCC 700263 / DSM 8902 / Z-7692</strain>
    </source>
</reference>
<dbReference type="eggNOG" id="COG1825">
    <property type="taxonomic scope" value="Bacteria"/>
</dbReference>
<dbReference type="HAMAP" id="MF_01334">
    <property type="entry name" value="Ribosomal_bL25_CTC"/>
    <property type="match status" value="1"/>
</dbReference>
<keyword evidence="4 5" id="KW-0687">Ribonucleoprotein</keyword>
<dbReference type="PANTHER" id="PTHR33284:SF1">
    <property type="entry name" value="RIBOSOMAL PROTEIN L25_GLN-TRNA SYNTHETASE, ANTI-CODON-BINDING DOMAIN-CONTAINING PROTEIN"/>
    <property type="match status" value="1"/>
</dbReference>
<evidence type="ECO:0000259" key="7">
    <source>
        <dbReference type="Pfam" id="PF01386"/>
    </source>
</evidence>
<dbReference type="STRING" id="889378.Spiaf_1876"/>
<evidence type="ECO:0000256" key="6">
    <source>
        <dbReference type="SAM" id="MobiDB-lite"/>
    </source>
</evidence>
<dbReference type="PANTHER" id="PTHR33284">
    <property type="entry name" value="RIBOSOMAL PROTEIN L25/GLN-TRNA SYNTHETASE, ANTI-CODON-BINDING DOMAIN-CONTAINING PROTEIN"/>
    <property type="match status" value="1"/>
</dbReference>
<organism evidence="9 10">
    <name type="scientific">Spirochaeta africana (strain ATCC 700263 / DSM 8902 / Z-7692)</name>
    <dbReference type="NCBI Taxonomy" id="889378"/>
    <lineage>
        <taxon>Bacteria</taxon>
        <taxon>Pseudomonadati</taxon>
        <taxon>Spirochaetota</taxon>
        <taxon>Spirochaetia</taxon>
        <taxon>Spirochaetales</taxon>
        <taxon>Spirochaetaceae</taxon>
        <taxon>Spirochaeta</taxon>
    </lineage>
</organism>
<dbReference type="InterPro" id="IPR037121">
    <property type="entry name" value="Ribosomal_bL25_C"/>
</dbReference>
<dbReference type="InterPro" id="IPR020057">
    <property type="entry name" value="Ribosomal_bL25_b-dom"/>
</dbReference>
<dbReference type="InterPro" id="IPR001021">
    <property type="entry name" value="Ribosomal_bL25_long"/>
</dbReference>
<dbReference type="GO" id="GO:0008097">
    <property type="term" value="F:5S rRNA binding"/>
    <property type="evidence" value="ECO:0007669"/>
    <property type="project" value="InterPro"/>
</dbReference>
<name>H9UK88_SPIAZ</name>
<dbReference type="HOGENOM" id="CLU_075939_2_1_12"/>
<evidence type="ECO:0000256" key="5">
    <source>
        <dbReference type="HAMAP-Rule" id="MF_01334"/>
    </source>
</evidence>
<feature type="region of interest" description="Disordered" evidence="6">
    <location>
        <begin position="181"/>
        <end position="201"/>
    </location>
</feature>
<dbReference type="EMBL" id="CP003282">
    <property type="protein sequence ID" value="AFG37931.1"/>
    <property type="molecule type" value="Genomic_DNA"/>
</dbReference>
<dbReference type="GO" id="GO:0006412">
    <property type="term" value="P:translation"/>
    <property type="evidence" value="ECO:0007669"/>
    <property type="project" value="UniProtKB-UniRule"/>
</dbReference>
<gene>
    <name evidence="5" type="primary">rplY</name>
    <name evidence="5" type="synonym">ctc</name>
    <name evidence="9" type="ordered locus">Spiaf_1876</name>
</gene>
<keyword evidence="3 5" id="KW-0689">Ribosomal protein</keyword>
<dbReference type="SUPFAM" id="SSF50715">
    <property type="entry name" value="Ribosomal protein L25-like"/>
    <property type="match status" value="1"/>
</dbReference>
<dbReference type="InterPro" id="IPR029751">
    <property type="entry name" value="Ribosomal_L25_dom"/>
</dbReference>
<comment type="function">
    <text evidence="5">This is one of the proteins that binds to the 5S RNA in the ribosome where it forms part of the central protuberance.</text>
</comment>
<dbReference type="Proteomes" id="UP000007383">
    <property type="component" value="Chromosome"/>
</dbReference>
<feature type="domain" description="Large ribosomal subunit protein bL25 L25" evidence="7">
    <location>
        <begin position="6"/>
        <end position="90"/>
    </location>
</feature>
<comment type="similarity">
    <text evidence="5">Belongs to the bacterial ribosomal protein bL25 family. CTC subfamily.</text>
</comment>
<comment type="subunit">
    <text evidence="5">Part of the 50S ribosomal subunit; part of the 5S rRNA/L5/L18/L25 subcomplex. Contacts the 5S rRNA. Binds to the 5S rRNA independently of L5 and L18.</text>
</comment>
<dbReference type="RefSeq" id="WP_014455914.1">
    <property type="nucleotide sequence ID" value="NC_017098.1"/>
</dbReference>
<dbReference type="Gene3D" id="2.40.240.10">
    <property type="entry name" value="Ribosomal Protein L25, Chain P"/>
    <property type="match status" value="1"/>
</dbReference>
<evidence type="ECO:0000256" key="3">
    <source>
        <dbReference type="ARBA" id="ARBA00022980"/>
    </source>
</evidence>
<dbReference type="GO" id="GO:0003735">
    <property type="term" value="F:structural constituent of ribosome"/>
    <property type="evidence" value="ECO:0007669"/>
    <property type="project" value="InterPro"/>
</dbReference>
<evidence type="ECO:0000313" key="9">
    <source>
        <dbReference type="EMBL" id="AFG37931.1"/>
    </source>
</evidence>
<evidence type="ECO:0000256" key="2">
    <source>
        <dbReference type="ARBA" id="ARBA00022884"/>
    </source>
</evidence>
<evidence type="ECO:0000256" key="4">
    <source>
        <dbReference type="ARBA" id="ARBA00023274"/>
    </source>
</evidence>
<feature type="domain" description="Large ribosomal subunit protein bL25 beta" evidence="8">
    <location>
        <begin position="98"/>
        <end position="180"/>
    </location>
</feature>
<dbReference type="NCBIfam" id="TIGR00731">
    <property type="entry name" value="bL25_bact_ctc"/>
    <property type="match status" value="1"/>
</dbReference>
<dbReference type="GO" id="GO:0022625">
    <property type="term" value="C:cytosolic large ribosomal subunit"/>
    <property type="evidence" value="ECO:0007669"/>
    <property type="project" value="TreeGrafter"/>
</dbReference>
<dbReference type="Gene3D" id="2.170.120.20">
    <property type="entry name" value="Ribosomal protein L25, beta domain"/>
    <property type="match status" value="1"/>
</dbReference>
<keyword evidence="2 5" id="KW-0694">RNA-binding</keyword>
<feature type="compositionally biased region" description="Acidic residues" evidence="6">
    <location>
        <begin position="185"/>
        <end position="201"/>
    </location>
</feature>
<accession>H9UK88</accession>
<protein>
    <recommendedName>
        <fullName evidence="5">Large ribosomal subunit protein bL25</fullName>
    </recommendedName>
    <alternativeName>
        <fullName evidence="5">General stress protein CTC</fullName>
    </alternativeName>
</protein>
<evidence type="ECO:0000313" key="10">
    <source>
        <dbReference type="Proteomes" id="UP000007383"/>
    </source>
</evidence>
<dbReference type="InterPro" id="IPR020056">
    <property type="entry name" value="Rbsml_bL25/Gln-tRNA_synth_N"/>
</dbReference>
<dbReference type="InterPro" id="IPR011035">
    <property type="entry name" value="Ribosomal_bL25/Gln-tRNA_synth"/>
</dbReference>
<dbReference type="InterPro" id="IPR020930">
    <property type="entry name" value="Ribosomal_uL5_bac-type"/>
</dbReference>
<sequence length="201" mass="22083">MEHVIVAEKRTEVGKGPNNRLRAAGRIPAVVYGHDDAFSVSMDERDFMREFKVVSESTILNLKVGKEKRDVLIKDYQEDVITGRVLHVDFYEVEAGKKLRTHVALHLVGTPNEVREGGILENPLHEVEIECLPKDLVEAIDIPIENLTSAHALHVGDITPPTGIRIVTNSDAVVAAVVHQRAEAAGEEDEAEEGATETPAE</sequence>
<evidence type="ECO:0000256" key="1">
    <source>
        <dbReference type="ARBA" id="ARBA00022730"/>
    </source>
</evidence>
<dbReference type="AlphaFoldDB" id="H9UK88"/>
<dbReference type="PATRIC" id="fig|889378.3.peg.1865"/>
<proteinExistence type="inferred from homology"/>
<dbReference type="Pfam" id="PF14693">
    <property type="entry name" value="Ribosomal_TL5_C"/>
    <property type="match status" value="1"/>
</dbReference>
<dbReference type="KEGG" id="sfc:Spiaf_1876"/>